<comment type="similarity">
    <text evidence="5">Belongs to the SAT4 family.</text>
</comment>
<dbReference type="AlphaFoldDB" id="W9IXF6"/>
<name>W9IXF6_FUSOX</name>
<dbReference type="PANTHER" id="PTHR33048">
    <property type="entry name" value="PTH11-LIKE INTEGRAL MEMBRANE PROTEIN (AFU_ORTHOLOGUE AFUA_5G11245)"/>
    <property type="match status" value="1"/>
</dbReference>
<feature type="region of interest" description="Disordered" evidence="6">
    <location>
        <begin position="304"/>
        <end position="341"/>
    </location>
</feature>
<feature type="domain" description="Rhodopsin" evidence="8">
    <location>
        <begin position="36"/>
        <end position="281"/>
    </location>
</feature>
<evidence type="ECO:0000259" key="8">
    <source>
        <dbReference type="Pfam" id="PF20684"/>
    </source>
</evidence>
<reference evidence="9 10" key="1">
    <citation type="submission" date="2011-06" db="EMBL/GenBank/DDBJ databases">
        <title>The Genome Sequence of Fusarium oxysporum FOSC 3-a.</title>
        <authorList>
            <consortium name="The Broad Institute Genome Sequencing Platform"/>
            <person name="Ma L.-J."/>
            <person name="Gale L.R."/>
            <person name="Schwartz D.C."/>
            <person name="Zhou S."/>
            <person name="Corby-Kistler H."/>
            <person name="Young S.K."/>
            <person name="Zeng Q."/>
            <person name="Gargeya S."/>
            <person name="Fitzgerald M."/>
            <person name="Haas B."/>
            <person name="Abouelleil A."/>
            <person name="Alvarado L."/>
            <person name="Arachchi H.M."/>
            <person name="Berlin A."/>
            <person name="Brown A."/>
            <person name="Chapman S.B."/>
            <person name="Chen Z."/>
            <person name="Dunbar C."/>
            <person name="Freedman E."/>
            <person name="Gearin G."/>
            <person name="Gellesch M."/>
            <person name="Goldberg J."/>
            <person name="Griggs A."/>
            <person name="Gujja S."/>
            <person name="Heiman D."/>
            <person name="Howarth C."/>
            <person name="Larson L."/>
            <person name="Lui A."/>
            <person name="MacDonald P.J.P."/>
            <person name="Mehta T."/>
            <person name="Montmayeur A."/>
            <person name="Murphy C."/>
            <person name="Neiman D."/>
            <person name="Pearson M."/>
            <person name="Priest M."/>
            <person name="Roberts A."/>
            <person name="Saif S."/>
            <person name="Shea T."/>
            <person name="Shenoy N."/>
            <person name="Sisk P."/>
            <person name="Stolte C."/>
            <person name="Sykes S."/>
            <person name="Wortman J."/>
            <person name="Nusbaum C."/>
            <person name="Birren B."/>
        </authorList>
    </citation>
    <scope>NUCLEOTIDE SEQUENCE [LARGE SCALE GENOMIC DNA]</scope>
    <source>
        <strain evidence="10">FOSC 3-a</strain>
    </source>
</reference>
<evidence type="ECO:0000256" key="6">
    <source>
        <dbReference type="SAM" id="MobiDB-lite"/>
    </source>
</evidence>
<feature type="transmembrane region" description="Helical" evidence="7">
    <location>
        <begin position="51"/>
        <end position="71"/>
    </location>
</feature>
<keyword evidence="3 7" id="KW-1133">Transmembrane helix</keyword>
<feature type="transmembrane region" description="Helical" evidence="7">
    <location>
        <begin position="217"/>
        <end position="239"/>
    </location>
</feature>
<evidence type="ECO:0000313" key="10">
    <source>
        <dbReference type="Proteomes" id="UP000030753"/>
    </source>
</evidence>
<evidence type="ECO:0000256" key="2">
    <source>
        <dbReference type="ARBA" id="ARBA00022692"/>
    </source>
</evidence>
<dbReference type="Pfam" id="PF20684">
    <property type="entry name" value="Fung_rhodopsin"/>
    <property type="match status" value="1"/>
</dbReference>
<dbReference type="OrthoDB" id="9976870at2759"/>
<dbReference type="GO" id="GO:0016020">
    <property type="term" value="C:membrane"/>
    <property type="evidence" value="ECO:0007669"/>
    <property type="project" value="UniProtKB-SubCell"/>
</dbReference>
<keyword evidence="2 7" id="KW-0812">Transmembrane</keyword>
<feature type="transmembrane region" description="Helical" evidence="7">
    <location>
        <begin position="251"/>
        <end position="275"/>
    </location>
</feature>
<evidence type="ECO:0000313" key="9">
    <source>
        <dbReference type="EMBL" id="EWY97364.1"/>
    </source>
</evidence>
<protein>
    <recommendedName>
        <fullName evidence="8">Rhodopsin domain-containing protein</fullName>
    </recommendedName>
</protein>
<feature type="compositionally biased region" description="Polar residues" evidence="6">
    <location>
        <begin position="320"/>
        <end position="332"/>
    </location>
</feature>
<dbReference type="EMBL" id="JH717840">
    <property type="protein sequence ID" value="EWY97364.1"/>
    <property type="molecule type" value="Genomic_DNA"/>
</dbReference>
<dbReference type="InterPro" id="IPR049326">
    <property type="entry name" value="Rhodopsin_dom_fungi"/>
</dbReference>
<gene>
    <name evidence="9" type="ORF">FOYG_02212</name>
</gene>
<feature type="transmembrane region" description="Helical" evidence="7">
    <location>
        <begin position="129"/>
        <end position="152"/>
    </location>
</feature>
<evidence type="ECO:0000256" key="5">
    <source>
        <dbReference type="ARBA" id="ARBA00038359"/>
    </source>
</evidence>
<evidence type="ECO:0000256" key="4">
    <source>
        <dbReference type="ARBA" id="ARBA00023136"/>
    </source>
</evidence>
<comment type="subcellular location">
    <subcellularLocation>
        <location evidence="1">Membrane</location>
        <topology evidence="1">Multi-pass membrane protein</topology>
    </subcellularLocation>
</comment>
<evidence type="ECO:0000256" key="3">
    <source>
        <dbReference type="ARBA" id="ARBA00022989"/>
    </source>
</evidence>
<feature type="transmembrane region" description="Helical" evidence="7">
    <location>
        <begin position="20"/>
        <end position="39"/>
    </location>
</feature>
<dbReference type="HOGENOM" id="CLU_028200_3_1_1"/>
<dbReference type="InterPro" id="IPR052337">
    <property type="entry name" value="SAT4-like"/>
</dbReference>
<evidence type="ECO:0000256" key="1">
    <source>
        <dbReference type="ARBA" id="ARBA00004141"/>
    </source>
</evidence>
<keyword evidence="4 7" id="KW-0472">Membrane</keyword>
<evidence type="ECO:0000256" key="7">
    <source>
        <dbReference type="SAM" id="Phobius"/>
    </source>
</evidence>
<sequence>MIDENARAVVLEGFPLTMTVLILVFLGLAVITVGIRTMVRVTDETFGIDDWLIVVGLVVYIADSGLAVHAVKVGVGSKDDHLNTWMQSEAQKFYIIWITVYVVAVALIKTSVCVTLRRIAAKSVPLIQYAIWGLFALTWASFCVTFFGILTFCRPVEGNWNTTLVLEGKANCATTETLIGISHTNTATSIVTDVGCIVLPGILLWKTQMTIRAKLQVLCLLSLASVASIATIARAPFISHYKRPTDNLKYYIGYIVLFSCVEIGIGCIAASLPSLRILYKRVRGQESQGSTGTPNANTLITIGGGKIGDSSSRGPKRVFTNPTDRGITSTHVNRGDNNWERLSDEDSGKGILVNGQHGIRADYTYSVELETYNTGNPRGPPQSASSGRS</sequence>
<dbReference type="Proteomes" id="UP000030753">
    <property type="component" value="Unassembled WGS sequence"/>
</dbReference>
<organism evidence="9 10">
    <name type="scientific">Fusarium oxysporum NRRL 32931</name>
    <dbReference type="NCBI Taxonomy" id="660029"/>
    <lineage>
        <taxon>Eukaryota</taxon>
        <taxon>Fungi</taxon>
        <taxon>Dikarya</taxon>
        <taxon>Ascomycota</taxon>
        <taxon>Pezizomycotina</taxon>
        <taxon>Sordariomycetes</taxon>
        <taxon>Hypocreomycetidae</taxon>
        <taxon>Hypocreales</taxon>
        <taxon>Nectriaceae</taxon>
        <taxon>Fusarium</taxon>
        <taxon>Fusarium oxysporum species complex</taxon>
    </lineage>
</organism>
<proteinExistence type="inferred from homology"/>
<feature type="transmembrane region" description="Helical" evidence="7">
    <location>
        <begin position="91"/>
        <end position="108"/>
    </location>
</feature>
<accession>W9IXF6</accession>
<dbReference type="PANTHER" id="PTHR33048:SF15">
    <property type="entry name" value="INTEGRAL MEMBRANE PROTEIN"/>
    <property type="match status" value="1"/>
</dbReference>